<protein>
    <recommendedName>
        <fullName evidence="2">inorganic diphosphatase</fullName>
        <ecNumber evidence="2">3.6.1.1</ecNumber>
    </recommendedName>
    <alternativeName>
        <fullName evidence="6">Pyrophosphate phospho-hydrolase</fullName>
    </alternativeName>
</protein>
<evidence type="ECO:0000313" key="10">
    <source>
        <dbReference type="EMBL" id="CAE0833462.1"/>
    </source>
</evidence>
<feature type="compositionally biased region" description="Basic residues" evidence="8">
    <location>
        <begin position="1"/>
        <end position="11"/>
    </location>
</feature>
<dbReference type="PANTHER" id="PTHR12112">
    <property type="entry name" value="BNIP - RELATED"/>
    <property type="match status" value="1"/>
</dbReference>
<dbReference type="EMBL" id="HBJA01130299">
    <property type="protein sequence ID" value="CAE0833462.1"/>
    <property type="molecule type" value="Transcribed_RNA"/>
</dbReference>
<sequence length="592" mass="64238">MAPKVHKRGLRQRSSPKIDSIEAEAASRATEAWKKAFDVVKIIKAVNSFSLKKKDNEGAAPATPTTPATPETPETPTTPATPETPTTPATPTTPGFTFANRSHWPIFRQILHDIGKAPPNTGGNGELESETDVALASFHDLVQRVHDTLVARVDTPQEEAFLEDTFVTPELRGCIFVGHTATDLDSIAGAIGAAALFGGIAAKSEAELNGEITYALREVAQMDEPPLYDDIPGASKPEVDESGAEKWHWICLVDHNEEKQMVESLRNDKTRRKRIVGLIDHHCVASSFSTDGPLMIDVRPWGSMSSIVAHMYVRNNLLMEPSVARVLMCAILSDTLNLQSVTTTNADRFAVALLAKVGGVEDPDEVARLMFRAKTNWVVGLGPYAMVRGDQKDFTVEDWKFGIAVLEVAGMVDQVLAVADELILELRALKVEKGGGDRKKELDFAFLFIVNVVKQCSVLLVCGGREYALAQKAFPGVPFATAKAGMPAPGNTISADQTLCDVGPLVSRKAQFVPAFSRVLNEGFTCGKPRVSSDEYTDEVEGDLDRSLRRALTEGTADVTLDESQNYHRDCGALGQAVFDDPDWQPTSALNP</sequence>
<comment type="cofactor">
    <cofactor evidence="1">
        <name>Mn(2+)</name>
        <dbReference type="ChEBI" id="CHEBI:29035"/>
    </cofactor>
</comment>
<dbReference type="GO" id="GO:0005737">
    <property type="term" value="C:cytoplasm"/>
    <property type="evidence" value="ECO:0007669"/>
    <property type="project" value="InterPro"/>
</dbReference>
<feature type="region of interest" description="Disordered" evidence="8">
    <location>
        <begin position="55"/>
        <end position="98"/>
    </location>
</feature>
<evidence type="ECO:0000256" key="5">
    <source>
        <dbReference type="ARBA" id="ARBA00023211"/>
    </source>
</evidence>
<dbReference type="InterPro" id="IPR001667">
    <property type="entry name" value="DDH_dom"/>
</dbReference>
<name>A0A7S4LJI6_9EUGL</name>
<evidence type="ECO:0000256" key="8">
    <source>
        <dbReference type="SAM" id="MobiDB-lite"/>
    </source>
</evidence>
<dbReference type="AlphaFoldDB" id="A0A7S4LJI6"/>
<feature type="region of interest" description="Disordered" evidence="8">
    <location>
        <begin position="1"/>
        <end position="29"/>
    </location>
</feature>
<reference evidence="10" key="1">
    <citation type="submission" date="2021-01" db="EMBL/GenBank/DDBJ databases">
        <authorList>
            <person name="Corre E."/>
            <person name="Pelletier E."/>
            <person name="Niang G."/>
            <person name="Scheremetjew M."/>
            <person name="Finn R."/>
            <person name="Kale V."/>
            <person name="Holt S."/>
            <person name="Cochrane G."/>
            <person name="Meng A."/>
            <person name="Brown T."/>
            <person name="Cohen L."/>
        </authorList>
    </citation>
    <scope>NUCLEOTIDE SEQUENCE</scope>
    <source>
        <strain evidence="10">CCMP1594</strain>
    </source>
</reference>
<dbReference type="Gene3D" id="3.10.310.20">
    <property type="entry name" value="DHHA2 domain"/>
    <property type="match status" value="1"/>
</dbReference>
<evidence type="ECO:0000256" key="7">
    <source>
        <dbReference type="ARBA" id="ARBA00047820"/>
    </source>
</evidence>
<dbReference type="Pfam" id="PF01368">
    <property type="entry name" value="DHH"/>
    <property type="match status" value="1"/>
</dbReference>
<dbReference type="InterPro" id="IPR038763">
    <property type="entry name" value="DHH_sf"/>
</dbReference>
<dbReference type="PANTHER" id="PTHR12112:SF22">
    <property type="entry name" value="MANGANESE-DEPENDENT INORGANIC PYROPHOSPHATASE-RELATED"/>
    <property type="match status" value="1"/>
</dbReference>
<dbReference type="GO" id="GO:0004427">
    <property type="term" value="F:inorganic diphosphate phosphatase activity"/>
    <property type="evidence" value="ECO:0007669"/>
    <property type="project" value="UniProtKB-EC"/>
</dbReference>
<feature type="domain" description="DHHA2" evidence="9">
    <location>
        <begin position="367"/>
        <end position="520"/>
    </location>
</feature>
<dbReference type="EC" id="3.6.1.1" evidence="2"/>
<evidence type="ECO:0000259" key="9">
    <source>
        <dbReference type="SMART" id="SM01131"/>
    </source>
</evidence>
<dbReference type="SUPFAM" id="SSF64182">
    <property type="entry name" value="DHH phosphoesterases"/>
    <property type="match status" value="1"/>
</dbReference>
<gene>
    <name evidence="10" type="ORF">EGYM00163_LOCUS44758</name>
</gene>
<proteinExistence type="predicted"/>
<evidence type="ECO:0000256" key="1">
    <source>
        <dbReference type="ARBA" id="ARBA00001936"/>
    </source>
</evidence>
<keyword evidence="3" id="KW-0479">Metal-binding</keyword>
<keyword evidence="4" id="KW-0378">Hydrolase</keyword>
<feature type="compositionally biased region" description="Low complexity" evidence="8">
    <location>
        <begin position="59"/>
        <end position="94"/>
    </location>
</feature>
<evidence type="ECO:0000256" key="6">
    <source>
        <dbReference type="ARBA" id="ARBA00032535"/>
    </source>
</evidence>
<accession>A0A7S4LJI6</accession>
<dbReference type="SMART" id="SM01131">
    <property type="entry name" value="DHHA2"/>
    <property type="match status" value="1"/>
</dbReference>
<dbReference type="Gene3D" id="3.90.1640.10">
    <property type="entry name" value="inorganic pyrophosphatase (n-terminal core)"/>
    <property type="match status" value="1"/>
</dbReference>
<dbReference type="InterPro" id="IPR038222">
    <property type="entry name" value="DHHA2_dom_sf"/>
</dbReference>
<evidence type="ECO:0000256" key="3">
    <source>
        <dbReference type="ARBA" id="ARBA00022723"/>
    </source>
</evidence>
<evidence type="ECO:0000256" key="2">
    <source>
        <dbReference type="ARBA" id="ARBA00012146"/>
    </source>
</evidence>
<organism evidence="10">
    <name type="scientific">Eutreptiella gymnastica</name>
    <dbReference type="NCBI Taxonomy" id="73025"/>
    <lineage>
        <taxon>Eukaryota</taxon>
        <taxon>Discoba</taxon>
        <taxon>Euglenozoa</taxon>
        <taxon>Euglenida</taxon>
        <taxon>Spirocuta</taxon>
        <taxon>Euglenophyceae</taxon>
        <taxon>Eutreptiales</taxon>
        <taxon>Eutreptiaceae</taxon>
        <taxon>Eutreptiella</taxon>
    </lineage>
</organism>
<dbReference type="Pfam" id="PF02833">
    <property type="entry name" value="DHHA2"/>
    <property type="match status" value="1"/>
</dbReference>
<evidence type="ECO:0000256" key="4">
    <source>
        <dbReference type="ARBA" id="ARBA00022801"/>
    </source>
</evidence>
<dbReference type="GO" id="GO:0046872">
    <property type="term" value="F:metal ion binding"/>
    <property type="evidence" value="ECO:0007669"/>
    <property type="project" value="UniProtKB-KW"/>
</dbReference>
<dbReference type="InterPro" id="IPR004097">
    <property type="entry name" value="DHHA2"/>
</dbReference>
<comment type="catalytic activity">
    <reaction evidence="7">
        <text>diphosphate + H2O = 2 phosphate + H(+)</text>
        <dbReference type="Rhea" id="RHEA:24576"/>
        <dbReference type="ChEBI" id="CHEBI:15377"/>
        <dbReference type="ChEBI" id="CHEBI:15378"/>
        <dbReference type="ChEBI" id="CHEBI:33019"/>
        <dbReference type="ChEBI" id="CHEBI:43474"/>
        <dbReference type="EC" id="3.6.1.1"/>
    </reaction>
</comment>
<keyword evidence="5" id="KW-0464">Manganese</keyword>